<dbReference type="PANTHER" id="PTHR46797:SF1">
    <property type="entry name" value="METHYLPHOSPHONATE SYNTHASE"/>
    <property type="match status" value="1"/>
</dbReference>
<dbReference type="InterPro" id="IPR010982">
    <property type="entry name" value="Lambda_DNA-bd_dom_sf"/>
</dbReference>
<reference evidence="3 4" key="1">
    <citation type="submission" date="2015-12" db="EMBL/GenBank/DDBJ databases">
        <title>Draft genome sequence of Acidibacillus ferrooxidans ITV001, isolated from a chalcopyrite acid mine drainage site in Brazil.</title>
        <authorList>
            <person name="Dall'Agnol H."/>
            <person name="Nancucheo I."/>
            <person name="Johnson B."/>
            <person name="Oliveira R."/>
            <person name="Leite L."/>
            <person name="Pylro V."/>
            <person name="Nunes G.L."/>
            <person name="Tzotzos G."/>
            <person name="Fernandes G.R."/>
            <person name="Dutra J."/>
            <person name="Orellana S.C."/>
            <person name="Oliveira G."/>
        </authorList>
    </citation>
    <scope>NUCLEOTIDE SEQUENCE [LARGE SCALE GENOMIC DNA]</scope>
    <source>
        <strain evidence="4">ITV01</strain>
    </source>
</reference>
<feature type="domain" description="HTH cro/C1-type" evidence="2">
    <location>
        <begin position="9"/>
        <end position="63"/>
    </location>
</feature>
<dbReference type="SMART" id="SM00028">
    <property type="entry name" value="TPR"/>
    <property type="match status" value="4"/>
</dbReference>
<dbReference type="InterPro" id="IPR050807">
    <property type="entry name" value="TransReg_Diox_bact_type"/>
</dbReference>
<comment type="caution">
    <text evidence="3">The sequence shown here is derived from an EMBL/GenBank/DDBJ whole genome shotgun (WGS) entry which is preliminary data.</text>
</comment>
<dbReference type="SUPFAM" id="SSF47413">
    <property type="entry name" value="lambda repressor-like DNA-binding domains"/>
    <property type="match status" value="1"/>
</dbReference>
<dbReference type="GO" id="GO:0003700">
    <property type="term" value="F:DNA-binding transcription factor activity"/>
    <property type="evidence" value="ECO:0007669"/>
    <property type="project" value="TreeGrafter"/>
</dbReference>
<dbReference type="RefSeq" id="WP_067719101.1">
    <property type="nucleotide sequence ID" value="NZ_LPVJ01000066.1"/>
</dbReference>
<dbReference type="InterPro" id="IPR019734">
    <property type="entry name" value="TPR_rpt"/>
</dbReference>
<dbReference type="SMART" id="SM00530">
    <property type="entry name" value="HTH_XRE"/>
    <property type="match status" value="1"/>
</dbReference>
<proteinExistence type="predicted"/>
<dbReference type="CDD" id="cd00093">
    <property type="entry name" value="HTH_XRE"/>
    <property type="match status" value="1"/>
</dbReference>
<dbReference type="EMBL" id="LPVJ01000066">
    <property type="protein sequence ID" value="KUO94916.1"/>
    <property type="molecule type" value="Genomic_DNA"/>
</dbReference>
<sequence>MNTNLGHKLRQLRKETGLSQRQVADAVGVTRGYISQVENGITTPSLETLTLISSSLNRPLEYFLSSESMWGTIKLLITNSSDFLEIQDYAKSHVHAREAVRLSLSYGVPDLELEARLILAKCLKTMNRLYDCLDVLEPGLKYVHSSIERDTVIEYFMVVADTMLLMEQFTNSIYYYEKIIALSSGSKRLGQCHARASLYLGSCQYRQGDFSRAKKSYEHTFRNAGLQGNFKLQVQAGLGLSLVLVKMNFINESYSIITKIMHISKNNHNYMATQIYHNLAIILLNKGQKQEAYSLLRKCRKEYATKNMTVEECSVIEEIADYFQESGDYDVAEFHCLEALRILDDHDTVIIRGRIFRKLAVLHGLKGNIVTSEEYLRLSDRMFKLVKSKDELLTNALSVGIKMDHGGLPESVTPISKS</sequence>
<evidence type="ECO:0000256" key="1">
    <source>
        <dbReference type="ARBA" id="ARBA00023125"/>
    </source>
</evidence>
<evidence type="ECO:0000259" key="2">
    <source>
        <dbReference type="PROSITE" id="PS50943"/>
    </source>
</evidence>
<dbReference type="GO" id="GO:0005829">
    <property type="term" value="C:cytosol"/>
    <property type="evidence" value="ECO:0007669"/>
    <property type="project" value="TreeGrafter"/>
</dbReference>
<dbReference type="Pfam" id="PF01381">
    <property type="entry name" value="HTH_3"/>
    <property type="match status" value="1"/>
</dbReference>
<protein>
    <recommendedName>
        <fullName evidence="2">HTH cro/C1-type domain-containing protein</fullName>
    </recommendedName>
</protein>
<dbReference type="GO" id="GO:0003677">
    <property type="term" value="F:DNA binding"/>
    <property type="evidence" value="ECO:0007669"/>
    <property type="project" value="UniProtKB-KW"/>
</dbReference>
<dbReference type="PANTHER" id="PTHR46797">
    <property type="entry name" value="HTH-TYPE TRANSCRIPTIONAL REGULATOR"/>
    <property type="match status" value="1"/>
</dbReference>
<dbReference type="SUPFAM" id="SSF48452">
    <property type="entry name" value="TPR-like"/>
    <property type="match status" value="2"/>
</dbReference>
<dbReference type="PROSITE" id="PS50943">
    <property type="entry name" value="HTH_CROC1"/>
    <property type="match status" value="1"/>
</dbReference>
<dbReference type="Pfam" id="PF13174">
    <property type="entry name" value="TPR_6"/>
    <property type="match status" value="1"/>
</dbReference>
<dbReference type="InterPro" id="IPR011990">
    <property type="entry name" value="TPR-like_helical_dom_sf"/>
</dbReference>
<dbReference type="OrthoDB" id="2379415at2"/>
<dbReference type="Proteomes" id="UP000053557">
    <property type="component" value="Unassembled WGS sequence"/>
</dbReference>
<evidence type="ECO:0000313" key="4">
    <source>
        <dbReference type="Proteomes" id="UP000053557"/>
    </source>
</evidence>
<dbReference type="AlphaFoldDB" id="A0A101XP99"/>
<dbReference type="InterPro" id="IPR001387">
    <property type="entry name" value="Cro/C1-type_HTH"/>
</dbReference>
<organism evidence="3 4">
    <name type="scientific">Ferroacidibacillus organovorans</name>
    <dbReference type="NCBI Taxonomy" id="1765683"/>
    <lineage>
        <taxon>Bacteria</taxon>
        <taxon>Bacillati</taxon>
        <taxon>Bacillota</taxon>
        <taxon>Bacilli</taxon>
        <taxon>Bacillales</taxon>
        <taxon>Alicyclobacillaceae</taxon>
        <taxon>Ferroacidibacillus</taxon>
    </lineage>
</organism>
<accession>A0A101XP99</accession>
<keyword evidence="1" id="KW-0238">DNA-binding</keyword>
<dbReference type="Gene3D" id="1.10.260.40">
    <property type="entry name" value="lambda repressor-like DNA-binding domains"/>
    <property type="match status" value="1"/>
</dbReference>
<evidence type="ECO:0000313" key="3">
    <source>
        <dbReference type="EMBL" id="KUO94916.1"/>
    </source>
</evidence>
<gene>
    <name evidence="3" type="ORF">ATW55_15445</name>
</gene>
<dbReference type="Gene3D" id="1.25.40.10">
    <property type="entry name" value="Tetratricopeptide repeat domain"/>
    <property type="match status" value="1"/>
</dbReference>
<name>A0A101XP99_9BACL</name>
<keyword evidence="4" id="KW-1185">Reference proteome</keyword>